<dbReference type="RefSeq" id="WP_025059644.1">
    <property type="nucleotide sequence ID" value="NZ_JAMC01000005.1"/>
</dbReference>
<accession>A0A073ITN0</accession>
<proteinExistence type="inferred from homology"/>
<dbReference type="STRING" id="1300350.Z948_2282"/>
<evidence type="ECO:0000313" key="14">
    <source>
        <dbReference type="EMBL" id="KEJ88762.1"/>
    </source>
</evidence>
<dbReference type="OrthoDB" id="5290748at2"/>
<evidence type="ECO:0000256" key="8">
    <source>
        <dbReference type="ARBA" id="ARBA00022801"/>
    </source>
</evidence>
<name>A0A073ITN0_9RHOB</name>
<keyword evidence="7" id="KW-0227">DNA damage</keyword>
<evidence type="ECO:0000256" key="2">
    <source>
        <dbReference type="ARBA" id="ARBA00006521"/>
    </source>
</evidence>
<dbReference type="Pfam" id="PF03167">
    <property type="entry name" value="UDG"/>
    <property type="match status" value="1"/>
</dbReference>
<evidence type="ECO:0000256" key="9">
    <source>
        <dbReference type="ARBA" id="ARBA00023004"/>
    </source>
</evidence>
<dbReference type="AlphaFoldDB" id="A0A073ITN0"/>
<evidence type="ECO:0000256" key="3">
    <source>
        <dbReference type="ARBA" id="ARBA00012030"/>
    </source>
</evidence>
<dbReference type="CDD" id="cd10030">
    <property type="entry name" value="UDG-F4_TTUDGA_SPO1dp_like"/>
    <property type="match status" value="1"/>
</dbReference>
<dbReference type="SUPFAM" id="SSF52141">
    <property type="entry name" value="Uracil-DNA glycosylase-like"/>
    <property type="match status" value="1"/>
</dbReference>
<comment type="similarity">
    <text evidence="2">Belongs to the uracil-DNA glycosylase (UDG) superfamily. Type 4 (UDGa) family.</text>
</comment>
<comment type="catalytic activity">
    <reaction evidence="1">
        <text>Hydrolyzes single-stranded DNA or mismatched double-stranded DNA and polynucleotides, releasing free uracil.</text>
        <dbReference type="EC" id="3.2.2.27"/>
    </reaction>
</comment>
<dbReference type="SMART" id="SM00986">
    <property type="entry name" value="UDG"/>
    <property type="match status" value="1"/>
</dbReference>
<dbReference type="GO" id="GO:0046872">
    <property type="term" value="F:metal ion binding"/>
    <property type="evidence" value="ECO:0007669"/>
    <property type="project" value="UniProtKB-KW"/>
</dbReference>
<feature type="domain" description="Uracil-DNA glycosylase-like" evidence="13">
    <location>
        <begin position="101"/>
        <end position="250"/>
    </location>
</feature>
<sequence>MESVDFHTARALLEWQIELGADECISDTPVDRYKLPESIAKPKKPDAKPHLTKGPVKAQERDPEAEAEIAAKAATTLDELRAAMGAFDLCDLKRGARNLVFSDGIAGAPVMIVGEAPSKEEDRAGKPFVGAAGQLLDKMFAAIEMGRSNERAPVYITSALPWRPPHNREPKPEELAMMRPFLLRHIELADPKVVVIMGNSACQSLLAKRGITRLRGQWAKVGGRPALPMCHPAYLMRNPAAKREAWADLLDLRQAVVK</sequence>
<dbReference type="GO" id="GO:0004844">
    <property type="term" value="F:uracil DNA N-glycosylase activity"/>
    <property type="evidence" value="ECO:0007669"/>
    <property type="project" value="UniProtKB-EC"/>
</dbReference>
<protein>
    <recommendedName>
        <fullName evidence="4">Type-4 uracil-DNA glycosylase</fullName>
        <ecNumber evidence="3">3.2.2.27</ecNumber>
    </recommendedName>
</protein>
<dbReference type="PANTHER" id="PTHR33693">
    <property type="entry name" value="TYPE-5 URACIL-DNA GLYCOSYLASE"/>
    <property type="match status" value="1"/>
</dbReference>
<keyword evidence="5" id="KW-0004">4Fe-4S</keyword>
<evidence type="ECO:0000256" key="4">
    <source>
        <dbReference type="ARBA" id="ARBA00019403"/>
    </source>
</evidence>
<evidence type="ECO:0000256" key="1">
    <source>
        <dbReference type="ARBA" id="ARBA00001400"/>
    </source>
</evidence>
<dbReference type="PANTHER" id="PTHR33693:SF1">
    <property type="entry name" value="TYPE-4 URACIL-DNA GLYCOSYLASE"/>
    <property type="match status" value="1"/>
</dbReference>
<dbReference type="NCBIfam" id="TIGR00758">
    <property type="entry name" value="UDG_fam4"/>
    <property type="match status" value="1"/>
</dbReference>
<dbReference type="InterPro" id="IPR005273">
    <property type="entry name" value="Ura-DNA_glyco_family4"/>
</dbReference>
<keyword evidence="15" id="KW-1185">Reference proteome</keyword>
<evidence type="ECO:0000256" key="12">
    <source>
        <dbReference type="SAM" id="MobiDB-lite"/>
    </source>
</evidence>
<dbReference type="EMBL" id="JAMC01000005">
    <property type="protein sequence ID" value="KEJ88762.1"/>
    <property type="molecule type" value="Genomic_DNA"/>
</dbReference>
<keyword evidence="11" id="KW-0234">DNA repair</keyword>
<dbReference type="GO" id="GO:0051539">
    <property type="term" value="F:4 iron, 4 sulfur cluster binding"/>
    <property type="evidence" value="ECO:0007669"/>
    <property type="project" value="UniProtKB-KW"/>
</dbReference>
<dbReference type="SMART" id="SM00987">
    <property type="entry name" value="UreE_C"/>
    <property type="match status" value="1"/>
</dbReference>
<feature type="region of interest" description="Disordered" evidence="12">
    <location>
        <begin position="36"/>
        <end position="63"/>
    </location>
</feature>
<keyword evidence="9" id="KW-0408">Iron</keyword>
<dbReference type="GO" id="GO:0006281">
    <property type="term" value="P:DNA repair"/>
    <property type="evidence" value="ECO:0007669"/>
    <property type="project" value="UniProtKB-KW"/>
</dbReference>
<comment type="caution">
    <text evidence="14">The sequence shown here is derived from an EMBL/GenBank/DDBJ whole genome shotgun (WGS) entry which is preliminary data.</text>
</comment>
<evidence type="ECO:0000256" key="11">
    <source>
        <dbReference type="ARBA" id="ARBA00023204"/>
    </source>
</evidence>
<evidence type="ECO:0000259" key="13">
    <source>
        <dbReference type="SMART" id="SM00986"/>
    </source>
</evidence>
<dbReference type="Proteomes" id="UP000027734">
    <property type="component" value="Unassembled WGS sequence"/>
</dbReference>
<evidence type="ECO:0000256" key="10">
    <source>
        <dbReference type="ARBA" id="ARBA00023014"/>
    </source>
</evidence>
<organism evidence="14 15">
    <name type="scientific">Sulfitobacter donghicola DSW-25 = KCTC 12864 = JCM 14565</name>
    <dbReference type="NCBI Taxonomy" id="1300350"/>
    <lineage>
        <taxon>Bacteria</taxon>
        <taxon>Pseudomonadati</taxon>
        <taxon>Pseudomonadota</taxon>
        <taxon>Alphaproteobacteria</taxon>
        <taxon>Rhodobacterales</taxon>
        <taxon>Roseobacteraceae</taxon>
        <taxon>Sulfitobacter</taxon>
    </lineage>
</organism>
<evidence type="ECO:0000313" key="15">
    <source>
        <dbReference type="Proteomes" id="UP000027734"/>
    </source>
</evidence>
<keyword evidence="6" id="KW-0479">Metal-binding</keyword>
<evidence type="ECO:0000256" key="7">
    <source>
        <dbReference type="ARBA" id="ARBA00022763"/>
    </source>
</evidence>
<keyword evidence="10" id="KW-0411">Iron-sulfur</keyword>
<dbReference type="InterPro" id="IPR051536">
    <property type="entry name" value="UDG_Type-4/5"/>
</dbReference>
<keyword evidence="8" id="KW-0378">Hydrolase</keyword>
<evidence type="ECO:0000256" key="5">
    <source>
        <dbReference type="ARBA" id="ARBA00022485"/>
    </source>
</evidence>
<evidence type="ECO:0000256" key="6">
    <source>
        <dbReference type="ARBA" id="ARBA00022723"/>
    </source>
</evidence>
<dbReference type="InterPro" id="IPR005122">
    <property type="entry name" value="Uracil-DNA_glycosylase-like"/>
</dbReference>
<reference evidence="14 15" key="1">
    <citation type="submission" date="2014-01" db="EMBL/GenBank/DDBJ databases">
        <title>Sulfitobacter donghicola JCM 14565 Genome Sequencing.</title>
        <authorList>
            <person name="Lai Q."/>
            <person name="Hong Z."/>
        </authorList>
    </citation>
    <scope>NUCLEOTIDE SEQUENCE [LARGE SCALE GENOMIC DNA]</scope>
    <source>
        <strain evidence="14 15">JCM 14565</strain>
    </source>
</reference>
<dbReference type="eggNOG" id="COG1573">
    <property type="taxonomic scope" value="Bacteria"/>
</dbReference>
<dbReference type="Gene3D" id="3.40.470.10">
    <property type="entry name" value="Uracil-DNA glycosylase-like domain"/>
    <property type="match status" value="1"/>
</dbReference>
<dbReference type="InterPro" id="IPR036895">
    <property type="entry name" value="Uracil-DNA_glycosylase-like_sf"/>
</dbReference>
<gene>
    <name evidence="14" type="ORF">DSW25_14030</name>
</gene>
<dbReference type="EC" id="3.2.2.27" evidence="3"/>